<dbReference type="InterPro" id="IPR002110">
    <property type="entry name" value="Ankyrin_rpt"/>
</dbReference>
<dbReference type="PANTHER" id="PTHR24121">
    <property type="entry name" value="NO MECHANORECEPTOR POTENTIAL C, ISOFORM D-RELATED"/>
    <property type="match status" value="1"/>
</dbReference>
<evidence type="ECO:0000256" key="1">
    <source>
        <dbReference type="ARBA" id="ARBA00004413"/>
    </source>
</evidence>
<proteinExistence type="predicted"/>
<protein>
    <submittedName>
        <fullName evidence="2">Ankyrin repeat protein</fullName>
    </submittedName>
</protein>
<evidence type="ECO:0000313" key="4">
    <source>
        <dbReference type="Proteomes" id="UP000002051"/>
    </source>
</evidence>
<gene>
    <name evidence="2" type="ordered locus">MTR_3g051020</name>
</gene>
<evidence type="ECO:0000313" key="3">
    <source>
        <dbReference type="EnsemblPlants" id="AES70291"/>
    </source>
</evidence>
<dbReference type="HOGENOM" id="CLU_1311787_0_0_1"/>
<dbReference type="SMART" id="SM00248">
    <property type="entry name" value="ANK"/>
    <property type="match status" value="3"/>
</dbReference>
<reference evidence="3" key="3">
    <citation type="submission" date="2015-04" db="UniProtKB">
        <authorList>
            <consortium name="EnsemblPlants"/>
        </authorList>
    </citation>
    <scope>IDENTIFICATION</scope>
    <source>
        <strain evidence="3">cv. Jemalong A17</strain>
    </source>
</reference>
<dbReference type="GO" id="GO:0005886">
    <property type="term" value="C:plasma membrane"/>
    <property type="evidence" value="ECO:0007669"/>
    <property type="project" value="UniProtKB-SubCell"/>
</dbReference>
<dbReference type="InterPro" id="IPR036770">
    <property type="entry name" value="Ankyrin_rpt-contain_sf"/>
</dbReference>
<dbReference type="EnsemblPlants" id="AES70291">
    <property type="protein sequence ID" value="AES70291"/>
    <property type="gene ID" value="MTR_3g051020"/>
</dbReference>
<dbReference type="SUPFAM" id="SSF48403">
    <property type="entry name" value="Ankyrin repeat"/>
    <property type="match status" value="1"/>
</dbReference>
<keyword evidence="4" id="KW-1185">Reference proteome</keyword>
<dbReference type="EMBL" id="CM001219">
    <property type="protein sequence ID" value="AES70291.1"/>
    <property type="molecule type" value="Genomic_DNA"/>
</dbReference>
<dbReference type="PANTHER" id="PTHR24121:SF15">
    <property type="entry name" value="ANKYRIN REPEAT PROTEIN"/>
    <property type="match status" value="1"/>
</dbReference>
<evidence type="ECO:0000313" key="2">
    <source>
        <dbReference type="EMBL" id="AES70291.1"/>
    </source>
</evidence>
<dbReference type="AlphaFoldDB" id="G7IXJ0"/>
<reference evidence="2 4" key="2">
    <citation type="journal article" date="2014" name="BMC Genomics">
        <title>An improved genome release (version Mt4.0) for the model legume Medicago truncatula.</title>
        <authorList>
            <person name="Tang H."/>
            <person name="Krishnakumar V."/>
            <person name="Bidwell S."/>
            <person name="Rosen B."/>
            <person name="Chan A."/>
            <person name="Zhou S."/>
            <person name="Gentzbittel L."/>
            <person name="Childs K.L."/>
            <person name="Yandell M."/>
            <person name="Gundlach H."/>
            <person name="Mayer K.F."/>
            <person name="Schwartz D.C."/>
            <person name="Town C.D."/>
        </authorList>
    </citation>
    <scope>GENOME REANNOTATION</scope>
    <source>
        <strain evidence="3 4">cv. Jemalong A17</strain>
    </source>
</reference>
<dbReference type="STRING" id="3880.G7IXJ0"/>
<organism evidence="2 4">
    <name type="scientific">Medicago truncatula</name>
    <name type="common">Barrel medic</name>
    <name type="synonym">Medicago tribuloides</name>
    <dbReference type="NCBI Taxonomy" id="3880"/>
    <lineage>
        <taxon>Eukaryota</taxon>
        <taxon>Viridiplantae</taxon>
        <taxon>Streptophyta</taxon>
        <taxon>Embryophyta</taxon>
        <taxon>Tracheophyta</taxon>
        <taxon>Spermatophyta</taxon>
        <taxon>Magnoliopsida</taxon>
        <taxon>eudicotyledons</taxon>
        <taxon>Gunneridae</taxon>
        <taxon>Pentapetalae</taxon>
        <taxon>rosids</taxon>
        <taxon>fabids</taxon>
        <taxon>Fabales</taxon>
        <taxon>Fabaceae</taxon>
        <taxon>Papilionoideae</taxon>
        <taxon>50 kb inversion clade</taxon>
        <taxon>NPAAA clade</taxon>
        <taxon>Hologalegina</taxon>
        <taxon>IRL clade</taxon>
        <taxon>Trifolieae</taxon>
        <taxon>Medicago</taxon>
    </lineage>
</organism>
<comment type="subcellular location">
    <subcellularLocation>
        <location evidence="1">Cell membrane</location>
        <topology evidence="1">Peripheral membrane protein</topology>
        <orientation evidence="1">Cytoplasmic side</orientation>
    </subcellularLocation>
</comment>
<dbReference type="Pfam" id="PF12796">
    <property type="entry name" value="Ank_2"/>
    <property type="match status" value="1"/>
</dbReference>
<reference evidence="2 4" key="1">
    <citation type="journal article" date="2011" name="Nature">
        <title>The Medicago genome provides insight into the evolution of rhizobial symbioses.</title>
        <authorList>
            <person name="Young N.D."/>
            <person name="Debelle F."/>
            <person name="Oldroyd G.E."/>
            <person name="Geurts R."/>
            <person name="Cannon S.B."/>
            <person name="Udvardi M.K."/>
            <person name="Benedito V.A."/>
            <person name="Mayer K.F."/>
            <person name="Gouzy J."/>
            <person name="Schoof H."/>
            <person name="Van de Peer Y."/>
            <person name="Proost S."/>
            <person name="Cook D.R."/>
            <person name="Meyers B.C."/>
            <person name="Spannagl M."/>
            <person name="Cheung F."/>
            <person name="De Mita S."/>
            <person name="Krishnakumar V."/>
            <person name="Gundlach H."/>
            <person name="Zhou S."/>
            <person name="Mudge J."/>
            <person name="Bharti A.K."/>
            <person name="Murray J.D."/>
            <person name="Naoumkina M.A."/>
            <person name="Rosen B."/>
            <person name="Silverstein K.A."/>
            <person name="Tang H."/>
            <person name="Rombauts S."/>
            <person name="Zhao P.X."/>
            <person name="Zhou P."/>
            <person name="Barbe V."/>
            <person name="Bardou P."/>
            <person name="Bechner M."/>
            <person name="Bellec A."/>
            <person name="Berger A."/>
            <person name="Berges H."/>
            <person name="Bidwell S."/>
            <person name="Bisseling T."/>
            <person name="Choisne N."/>
            <person name="Couloux A."/>
            <person name="Denny R."/>
            <person name="Deshpande S."/>
            <person name="Dai X."/>
            <person name="Doyle J.J."/>
            <person name="Dudez A.M."/>
            <person name="Farmer A.D."/>
            <person name="Fouteau S."/>
            <person name="Franken C."/>
            <person name="Gibelin C."/>
            <person name="Gish J."/>
            <person name="Goldstein S."/>
            <person name="Gonzalez A.J."/>
            <person name="Green P.J."/>
            <person name="Hallab A."/>
            <person name="Hartog M."/>
            <person name="Hua A."/>
            <person name="Humphray S.J."/>
            <person name="Jeong D.H."/>
            <person name="Jing Y."/>
            <person name="Jocker A."/>
            <person name="Kenton S.M."/>
            <person name="Kim D.J."/>
            <person name="Klee K."/>
            <person name="Lai H."/>
            <person name="Lang C."/>
            <person name="Lin S."/>
            <person name="Macmil S.L."/>
            <person name="Magdelenat G."/>
            <person name="Matthews L."/>
            <person name="McCorrison J."/>
            <person name="Monaghan E.L."/>
            <person name="Mun J.H."/>
            <person name="Najar F.Z."/>
            <person name="Nicholson C."/>
            <person name="Noirot C."/>
            <person name="O'Bleness M."/>
            <person name="Paule C.R."/>
            <person name="Poulain J."/>
            <person name="Prion F."/>
            <person name="Qin B."/>
            <person name="Qu C."/>
            <person name="Retzel E.F."/>
            <person name="Riddle C."/>
            <person name="Sallet E."/>
            <person name="Samain S."/>
            <person name="Samson N."/>
            <person name="Sanders I."/>
            <person name="Saurat O."/>
            <person name="Scarpelli C."/>
            <person name="Schiex T."/>
            <person name="Segurens B."/>
            <person name="Severin A.J."/>
            <person name="Sherrier D.J."/>
            <person name="Shi R."/>
            <person name="Sims S."/>
            <person name="Singer S.R."/>
            <person name="Sinharoy S."/>
            <person name="Sterck L."/>
            <person name="Viollet A."/>
            <person name="Wang B.B."/>
            <person name="Wang K."/>
            <person name="Wang M."/>
            <person name="Wang X."/>
            <person name="Warfsmann J."/>
            <person name="Weissenbach J."/>
            <person name="White D.D."/>
            <person name="White J.D."/>
            <person name="Wiley G.B."/>
            <person name="Wincker P."/>
            <person name="Xing Y."/>
            <person name="Yang L."/>
            <person name="Yao Z."/>
            <person name="Ying F."/>
            <person name="Zhai J."/>
            <person name="Zhou L."/>
            <person name="Zuber A."/>
            <person name="Denarie J."/>
            <person name="Dixon R.A."/>
            <person name="May G.D."/>
            <person name="Schwartz D.C."/>
            <person name="Rogers J."/>
            <person name="Quetier F."/>
            <person name="Town C.D."/>
            <person name="Roe B.A."/>
        </authorList>
    </citation>
    <scope>NUCLEOTIDE SEQUENCE [LARGE SCALE GENOMIC DNA]</scope>
    <source>
        <strain evidence="2">A17</strain>
        <strain evidence="3 4">cv. Jemalong A17</strain>
    </source>
</reference>
<dbReference type="Gene3D" id="1.25.40.20">
    <property type="entry name" value="Ankyrin repeat-containing domain"/>
    <property type="match status" value="1"/>
</dbReference>
<sequence length="210" mass="24261">MNHNSMIQPQDEDEDVPYDFQDAAVFREFVMEDKWKEVIDKYEEHVYFHKIRIKGRGTALHVAVSNANEDSVKRLVDAIVKHDDQSGFEIKTERGDTPLHLAAYRGFKSMCQCIIGKYGERKHLIQVNNAKGETPLFCAVLARHKKTFLYLHHFFPSDITIAINNVGATILHVAIHREMFGSVRHHLTKWVLATEFLRLWSTIPMVSLDS</sequence>
<dbReference type="Proteomes" id="UP000002051">
    <property type="component" value="Chromosome 3"/>
</dbReference>
<accession>G7IXJ0</accession>
<dbReference type="PaxDb" id="3880-AES70291"/>
<name>G7IXJ0_MEDTR</name>